<evidence type="ECO:0000259" key="1">
    <source>
        <dbReference type="Pfam" id="PF20114"/>
    </source>
</evidence>
<feature type="domain" description="DUF6504" evidence="1">
    <location>
        <begin position="20"/>
        <end position="95"/>
    </location>
</feature>
<dbReference type="InterPro" id="IPR045443">
    <property type="entry name" value="DUF6504"/>
</dbReference>
<accession>A0A6J6KKJ4</accession>
<name>A0A6J6KKJ4_9ZZZZ</name>
<protein>
    <submittedName>
        <fullName evidence="2">Unannotated protein</fullName>
    </submittedName>
</protein>
<dbReference type="AlphaFoldDB" id="A0A6J6KKJ4"/>
<sequence>MFERKSSHNQGQNPLAKICLTTKSGEPVEFIYQGVRFHINEVLTTWLQSSPWWQQINSEQVSDQINEQVSKYWQVEAAPIGTLTTFEIQFNQADNSWQIRPSSRGKSNG</sequence>
<organism evidence="2">
    <name type="scientific">freshwater metagenome</name>
    <dbReference type="NCBI Taxonomy" id="449393"/>
    <lineage>
        <taxon>unclassified sequences</taxon>
        <taxon>metagenomes</taxon>
        <taxon>ecological metagenomes</taxon>
    </lineage>
</organism>
<gene>
    <name evidence="2" type="ORF">UFOPK2234_00379</name>
</gene>
<reference evidence="2" key="1">
    <citation type="submission" date="2020-05" db="EMBL/GenBank/DDBJ databases">
        <authorList>
            <person name="Chiriac C."/>
            <person name="Salcher M."/>
            <person name="Ghai R."/>
            <person name="Kavagutti S V."/>
        </authorList>
    </citation>
    <scope>NUCLEOTIDE SEQUENCE</scope>
</reference>
<proteinExistence type="predicted"/>
<dbReference type="EMBL" id="CAEZWG010000053">
    <property type="protein sequence ID" value="CAB4649756.1"/>
    <property type="molecule type" value="Genomic_DNA"/>
</dbReference>
<evidence type="ECO:0000313" key="2">
    <source>
        <dbReference type="EMBL" id="CAB4649756.1"/>
    </source>
</evidence>
<dbReference type="Pfam" id="PF20114">
    <property type="entry name" value="DUF6504"/>
    <property type="match status" value="1"/>
</dbReference>